<feature type="domain" description="Glucose-methanol-choline oxidoreductase N-terminal" evidence="7">
    <location>
        <begin position="142"/>
        <end position="165"/>
    </location>
</feature>
<comment type="caution">
    <text evidence="8">The sequence shown here is derived from an EMBL/GenBank/DDBJ whole genome shotgun (WGS) entry which is preliminary data.</text>
</comment>
<protein>
    <submittedName>
        <fullName evidence="8">Choline dehydrogenase</fullName>
    </submittedName>
</protein>
<comment type="similarity">
    <text evidence="2 6">Belongs to the GMC oxidoreductase family.</text>
</comment>
<reference evidence="8 9" key="1">
    <citation type="submission" date="2016-10" db="EMBL/GenBank/DDBJ databases">
        <authorList>
            <person name="Varghese N."/>
            <person name="Submissions S."/>
        </authorList>
    </citation>
    <scope>NUCLEOTIDE SEQUENCE [LARGE SCALE GENOMIC DNA]</scope>
    <source>
        <strain evidence="8 9">PDC82</strain>
    </source>
</reference>
<dbReference type="Pfam" id="PF05199">
    <property type="entry name" value="GMC_oxred_C"/>
    <property type="match status" value="1"/>
</dbReference>
<dbReference type="SUPFAM" id="SSF54373">
    <property type="entry name" value="FAD-linked reductases, C-terminal domain"/>
    <property type="match status" value="1"/>
</dbReference>
<evidence type="ECO:0000256" key="3">
    <source>
        <dbReference type="ARBA" id="ARBA00022630"/>
    </source>
</evidence>
<dbReference type="Proteomes" id="UP000198917">
    <property type="component" value="Unassembled WGS sequence"/>
</dbReference>
<dbReference type="PANTHER" id="PTHR11552">
    <property type="entry name" value="GLUCOSE-METHANOL-CHOLINE GMC OXIDOREDUCTASE"/>
    <property type="match status" value="1"/>
</dbReference>
<proteinExistence type="inferred from homology"/>
<feature type="binding site" evidence="5">
    <location>
        <position position="510"/>
    </location>
    <ligand>
        <name>substrate</name>
    </ligand>
</feature>
<keyword evidence="3 6" id="KW-0285">Flavoprotein</keyword>
<evidence type="ECO:0000256" key="5">
    <source>
        <dbReference type="PIRSR" id="PIRSR000137-2"/>
    </source>
</evidence>
<name>A0A7Z7BSD1_9HYPH</name>
<dbReference type="InterPro" id="IPR000172">
    <property type="entry name" value="GMC_OxRdtase_N"/>
</dbReference>
<dbReference type="Gene3D" id="3.50.50.60">
    <property type="entry name" value="FAD/NAD(P)-binding domain"/>
    <property type="match status" value="1"/>
</dbReference>
<dbReference type="GO" id="GO:0016614">
    <property type="term" value="F:oxidoreductase activity, acting on CH-OH group of donors"/>
    <property type="evidence" value="ECO:0007669"/>
    <property type="project" value="InterPro"/>
</dbReference>
<evidence type="ECO:0000313" key="9">
    <source>
        <dbReference type="Proteomes" id="UP000198917"/>
    </source>
</evidence>
<evidence type="ECO:0000256" key="1">
    <source>
        <dbReference type="ARBA" id="ARBA00001974"/>
    </source>
</evidence>
<dbReference type="GO" id="GO:0050660">
    <property type="term" value="F:flavin adenine dinucleotide binding"/>
    <property type="evidence" value="ECO:0007669"/>
    <property type="project" value="InterPro"/>
</dbReference>
<dbReference type="InterPro" id="IPR007867">
    <property type="entry name" value="GMC_OxRtase_C"/>
</dbReference>
<dbReference type="AlphaFoldDB" id="A0A7Z7BSD1"/>
<dbReference type="Pfam" id="PF00732">
    <property type="entry name" value="GMC_oxred_N"/>
    <property type="match status" value="1"/>
</dbReference>
<dbReference type="EMBL" id="FNEW01000007">
    <property type="protein sequence ID" value="SDK35317.1"/>
    <property type="molecule type" value="Genomic_DNA"/>
</dbReference>
<evidence type="ECO:0000256" key="6">
    <source>
        <dbReference type="RuleBase" id="RU003968"/>
    </source>
</evidence>
<dbReference type="PIRSF" id="PIRSF000137">
    <property type="entry name" value="Alcohol_oxidase"/>
    <property type="match status" value="1"/>
</dbReference>
<dbReference type="RefSeq" id="WP_092734763.1">
    <property type="nucleotide sequence ID" value="NZ_FNEW01000007.1"/>
</dbReference>
<feature type="binding site" evidence="5">
    <location>
        <position position="284"/>
    </location>
    <ligand>
        <name>FAD</name>
        <dbReference type="ChEBI" id="CHEBI:57692"/>
    </ligand>
</feature>
<sequence length="572" mass="61974">METDKDRQLQHLEYSLITGRINRRTFMLATVAMGLTAGSSVDALADELDAIRANQDKRRLSLAKGYDYIVVGAGSAGCSLVGTLAKDKNARILVIEAGDWDTAPSIQDPRLWFTNLGTERDWGDVAIPSPSVNNRGVPEHTGRVVGGGSSINATIWSRPFKADLDHWAAESGDPMWGYAHGLEIFKRVENWQGKPNAKYRGVGGPVWVQPAADPLPLAAKALDGCREVGLPVVEDLNGEREETGNGFGFMNQIIKDGKRQNMAHSFLYPVLVQDNVTLLVNTQVNRVIIEGDRAVGIECIHGGQKVTISAEREIILSAGGFNTPKILMLSGIGDEAELKAVDLKTLVHSPQVGKNVQDHVLHGGCLFEAPAAFEYRNSAANVSGYYKTQSALELPDVSIVQIELPYASETISKKYAPPPTSWALCGGLVAPKSRGSLKLKSSNPADRPIVDMRFLSHPDDVKALSTSIEIARSIANSKAMKEFVVREVAPGKKLEGKDLENFVRDGATTYFHSAGACRMGKDDKAVVDAKLRVNGVRNLRIADSTIMPRIVAVPTMPACVFIGQRMAEILKA</sequence>
<evidence type="ECO:0000313" key="8">
    <source>
        <dbReference type="EMBL" id="SDK35317.1"/>
    </source>
</evidence>
<evidence type="ECO:0000259" key="7">
    <source>
        <dbReference type="PROSITE" id="PS00623"/>
    </source>
</evidence>
<dbReference type="InterPro" id="IPR036188">
    <property type="entry name" value="FAD/NAD-bd_sf"/>
</dbReference>
<dbReference type="InterPro" id="IPR012132">
    <property type="entry name" value="GMC_OxRdtase"/>
</dbReference>
<organism evidence="8 9">
    <name type="scientific">Agrobacterium fabrum</name>
    <dbReference type="NCBI Taxonomy" id="1176649"/>
    <lineage>
        <taxon>Bacteria</taxon>
        <taxon>Pseudomonadati</taxon>
        <taxon>Pseudomonadota</taxon>
        <taxon>Alphaproteobacteria</taxon>
        <taxon>Hyphomicrobiales</taxon>
        <taxon>Rhizobiaceae</taxon>
        <taxon>Rhizobium/Agrobacterium group</taxon>
        <taxon>Agrobacterium</taxon>
        <taxon>Agrobacterium tumefaciens complex</taxon>
    </lineage>
</organism>
<dbReference type="SUPFAM" id="SSF51905">
    <property type="entry name" value="FAD/NAD(P)-binding domain"/>
    <property type="match status" value="1"/>
</dbReference>
<feature type="binding site" evidence="5">
    <location>
        <position position="144"/>
    </location>
    <ligand>
        <name>FAD</name>
        <dbReference type="ChEBI" id="CHEBI:57692"/>
    </ligand>
</feature>
<dbReference type="PROSITE" id="PS00623">
    <property type="entry name" value="GMC_OXRED_1"/>
    <property type="match status" value="1"/>
</dbReference>
<evidence type="ECO:0000256" key="4">
    <source>
        <dbReference type="ARBA" id="ARBA00022827"/>
    </source>
</evidence>
<evidence type="ECO:0000256" key="2">
    <source>
        <dbReference type="ARBA" id="ARBA00010790"/>
    </source>
</evidence>
<dbReference type="PANTHER" id="PTHR11552:SF147">
    <property type="entry name" value="CHOLINE DEHYDROGENASE, MITOCHONDRIAL"/>
    <property type="match status" value="1"/>
</dbReference>
<accession>A0A7Z7BSD1</accession>
<keyword evidence="4 5" id="KW-0274">FAD</keyword>
<comment type="cofactor">
    <cofactor evidence="1 5">
        <name>FAD</name>
        <dbReference type="ChEBI" id="CHEBI:57692"/>
    </cofactor>
</comment>
<gene>
    <name evidence="8" type="ORF">SAMN05428983_4708</name>
</gene>
<dbReference type="Gene3D" id="3.30.560.10">
    <property type="entry name" value="Glucose Oxidase, domain 3"/>
    <property type="match status" value="1"/>
</dbReference>